<proteinExistence type="predicted"/>
<evidence type="ECO:0000313" key="2">
    <source>
        <dbReference type="EMBL" id="CAB3228390.1"/>
    </source>
</evidence>
<protein>
    <submittedName>
        <fullName evidence="2">Uncharacterized protein</fullName>
    </submittedName>
</protein>
<gene>
    <name evidence="2" type="ORF">APLA_LOCUS3585</name>
</gene>
<reference evidence="2 3" key="1">
    <citation type="submission" date="2020-04" db="EMBL/GenBank/DDBJ databases">
        <authorList>
            <person name="Wallbank WR R."/>
            <person name="Pardo Diaz C."/>
            <person name="Kozak K."/>
            <person name="Martin S."/>
            <person name="Jiggins C."/>
            <person name="Moest M."/>
            <person name="Warren A I."/>
            <person name="Byers J.R.P. K."/>
            <person name="Montejo-Kovacevich G."/>
            <person name="Yen C E."/>
        </authorList>
    </citation>
    <scope>NUCLEOTIDE SEQUENCE [LARGE SCALE GENOMIC DNA]</scope>
</reference>
<feature type="region of interest" description="Disordered" evidence="1">
    <location>
        <begin position="60"/>
        <end position="111"/>
    </location>
</feature>
<evidence type="ECO:0000256" key="1">
    <source>
        <dbReference type="SAM" id="MobiDB-lite"/>
    </source>
</evidence>
<dbReference type="AlphaFoldDB" id="A0A8S0Z818"/>
<dbReference type="Proteomes" id="UP000494106">
    <property type="component" value="Unassembled WGS sequence"/>
</dbReference>
<sequence>MPCKRSGGRVACSCSRESRSFINSRASEKLRTCEHCATNVFHVRKEKGLSTITRIKRERKKQIILQRSNSPDSSTSAEPTASTSTATSANSTIKVPTPGKTRSRPPHNKLDVDDFTMCAIQNIIESFIRFARTTNLKKKADWKKEVDHIIRLANEY</sequence>
<comment type="caution">
    <text evidence="2">The sequence shown here is derived from an EMBL/GenBank/DDBJ whole genome shotgun (WGS) entry which is preliminary data.</text>
</comment>
<feature type="compositionally biased region" description="Low complexity" evidence="1">
    <location>
        <begin position="73"/>
        <end position="92"/>
    </location>
</feature>
<evidence type="ECO:0000313" key="3">
    <source>
        <dbReference type="Proteomes" id="UP000494106"/>
    </source>
</evidence>
<accession>A0A8S0Z818</accession>
<dbReference type="EMBL" id="CADEBC010000346">
    <property type="protein sequence ID" value="CAB3228390.1"/>
    <property type="molecule type" value="Genomic_DNA"/>
</dbReference>
<organism evidence="2 3">
    <name type="scientific">Arctia plantaginis</name>
    <name type="common">Wood tiger moth</name>
    <name type="synonym">Phalaena plantaginis</name>
    <dbReference type="NCBI Taxonomy" id="874455"/>
    <lineage>
        <taxon>Eukaryota</taxon>
        <taxon>Metazoa</taxon>
        <taxon>Ecdysozoa</taxon>
        <taxon>Arthropoda</taxon>
        <taxon>Hexapoda</taxon>
        <taxon>Insecta</taxon>
        <taxon>Pterygota</taxon>
        <taxon>Neoptera</taxon>
        <taxon>Endopterygota</taxon>
        <taxon>Lepidoptera</taxon>
        <taxon>Glossata</taxon>
        <taxon>Ditrysia</taxon>
        <taxon>Noctuoidea</taxon>
        <taxon>Erebidae</taxon>
        <taxon>Arctiinae</taxon>
        <taxon>Arctia</taxon>
    </lineage>
</organism>
<name>A0A8S0Z818_ARCPL</name>
<keyword evidence="3" id="KW-1185">Reference proteome</keyword>